<proteinExistence type="predicted"/>
<dbReference type="Proteomes" id="UP001501147">
    <property type="component" value="Unassembled WGS sequence"/>
</dbReference>
<reference evidence="2" key="1">
    <citation type="journal article" date="2019" name="Int. J. Syst. Evol. Microbiol.">
        <title>The Global Catalogue of Microorganisms (GCM) 10K type strain sequencing project: providing services to taxonomists for standard genome sequencing and annotation.</title>
        <authorList>
            <consortium name="The Broad Institute Genomics Platform"/>
            <consortium name="The Broad Institute Genome Sequencing Center for Infectious Disease"/>
            <person name="Wu L."/>
            <person name="Ma J."/>
        </authorList>
    </citation>
    <scope>NUCLEOTIDE SEQUENCE [LARGE SCALE GENOMIC DNA]</scope>
    <source>
        <strain evidence="2">JCM 18324</strain>
    </source>
</reference>
<name>A0ABP8ZW26_9ACTN</name>
<dbReference type="EMBL" id="BAABJV010000002">
    <property type="protein sequence ID" value="GAA4766943.1"/>
    <property type="molecule type" value="Genomic_DNA"/>
</dbReference>
<keyword evidence="2" id="KW-1185">Reference proteome</keyword>
<organism evidence="1 2">
    <name type="scientific">Streptomyces sanyensis</name>
    <dbReference type="NCBI Taxonomy" id="568869"/>
    <lineage>
        <taxon>Bacteria</taxon>
        <taxon>Bacillati</taxon>
        <taxon>Actinomycetota</taxon>
        <taxon>Actinomycetes</taxon>
        <taxon>Kitasatosporales</taxon>
        <taxon>Streptomycetaceae</taxon>
        <taxon>Streptomyces</taxon>
    </lineage>
</organism>
<dbReference type="RefSeq" id="WP_345610186.1">
    <property type="nucleotide sequence ID" value="NZ_BAABJV010000002.1"/>
</dbReference>
<gene>
    <name evidence="1" type="ORF">GCM10023329_11560</name>
</gene>
<sequence>MARTAHHIRSRRAGTVPPGHRPWRRVVLRDLRFSTHAAEEAERRGVRVRPASVLRTVEVRTFLRSRDDRGISAEAGIEERRARARCRGRLRLLLGVARSLDGPLDRAVREAADGHDDFDVPPVRHRHGVLR</sequence>
<evidence type="ECO:0000313" key="1">
    <source>
        <dbReference type="EMBL" id="GAA4766943.1"/>
    </source>
</evidence>
<comment type="caution">
    <text evidence="1">The sequence shown here is derived from an EMBL/GenBank/DDBJ whole genome shotgun (WGS) entry which is preliminary data.</text>
</comment>
<accession>A0ABP8ZW26</accession>
<evidence type="ECO:0000313" key="2">
    <source>
        <dbReference type="Proteomes" id="UP001501147"/>
    </source>
</evidence>
<protein>
    <submittedName>
        <fullName evidence="1">Uncharacterized protein</fullName>
    </submittedName>
</protein>